<keyword evidence="1" id="KW-1133">Transmembrane helix</keyword>
<gene>
    <name evidence="3" type="ORF">TRV_05732</name>
</gene>
<feature type="chain" id="PRO_5003055822" evidence="2">
    <location>
        <begin position="17"/>
        <end position="159"/>
    </location>
</feature>
<dbReference type="GeneID" id="9583970"/>
<evidence type="ECO:0000256" key="1">
    <source>
        <dbReference type="SAM" id="Phobius"/>
    </source>
</evidence>
<feature type="transmembrane region" description="Helical" evidence="1">
    <location>
        <begin position="133"/>
        <end position="153"/>
    </location>
</feature>
<protein>
    <submittedName>
        <fullName evidence="3">Uncharacterized protein</fullName>
    </submittedName>
</protein>
<dbReference type="AlphaFoldDB" id="D4DEZ1"/>
<evidence type="ECO:0000313" key="4">
    <source>
        <dbReference type="Proteomes" id="UP000008383"/>
    </source>
</evidence>
<keyword evidence="4" id="KW-1185">Reference proteome</keyword>
<feature type="non-terminal residue" evidence="3">
    <location>
        <position position="1"/>
    </location>
</feature>
<feature type="signal peptide" evidence="2">
    <location>
        <begin position="1"/>
        <end position="16"/>
    </location>
</feature>
<dbReference type="KEGG" id="tve:TRV_05732"/>
<reference evidence="4" key="1">
    <citation type="journal article" date="2011" name="Genome Biol.">
        <title>Comparative and functional genomics provide insights into the pathogenicity of dermatophytic fungi.</title>
        <authorList>
            <person name="Burmester A."/>
            <person name="Shelest E."/>
            <person name="Gloeckner G."/>
            <person name="Heddergott C."/>
            <person name="Schindler S."/>
            <person name="Staib P."/>
            <person name="Heidel A."/>
            <person name="Felder M."/>
            <person name="Petzold A."/>
            <person name="Szafranski K."/>
            <person name="Feuermann M."/>
            <person name="Pedruzzi I."/>
            <person name="Priebe S."/>
            <person name="Groth M."/>
            <person name="Winkler R."/>
            <person name="Li W."/>
            <person name="Kniemeyer O."/>
            <person name="Schroeckh V."/>
            <person name="Hertweck C."/>
            <person name="Hube B."/>
            <person name="White T.C."/>
            <person name="Platzer M."/>
            <person name="Guthke R."/>
            <person name="Heitman J."/>
            <person name="Woestemeyer J."/>
            <person name="Zipfel P.F."/>
            <person name="Monod M."/>
            <person name="Brakhage A.A."/>
        </authorList>
    </citation>
    <scope>NUCLEOTIDE SEQUENCE [LARGE SCALE GENOMIC DNA]</scope>
    <source>
        <strain evidence="4">HKI 0517</strain>
    </source>
</reference>
<keyword evidence="1" id="KW-0812">Transmembrane</keyword>
<evidence type="ECO:0000256" key="2">
    <source>
        <dbReference type="SAM" id="SignalP"/>
    </source>
</evidence>
<proteinExistence type="predicted"/>
<dbReference type="Proteomes" id="UP000008383">
    <property type="component" value="Unassembled WGS sequence"/>
</dbReference>
<organism evidence="3 4">
    <name type="scientific">Trichophyton verrucosum (strain HKI 0517)</name>
    <dbReference type="NCBI Taxonomy" id="663202"/>
    <lineage>
        <taxon>Eukaryota</taxon>
        <taxon>Fungi</taxon>
        <taxon>Dikarya</taxon>
        <taxon>Ascomycota</taxon>
        <taxon>Pezizomycotina</taxon>
        <taxon>Eurotiomycetes</taxon>
        <taxon>Eurotiomycetidae</taxon>
        <taxon>Onygenales</taxon>
        <taxon>Arthrodermataceae</taxon>
        <taxon>Trichophyton</taxon>
    </lineage>
</organism>
<name>D4DEZ1_TRIVH</name>
<dbReference type="RefSeq" id="XP_003020193.1">
    <property type="nucleotide sequence ID" value="XM_003020147.1"/>
</dbReference>
<dbReference type="HOGENOM" id="CLU_1664998_0_0_1"/>
<accession>D4DEZ1</accession>
<keyword evidence="1" id="KW-0472">Membrane</keyword>
<keyword evidence="2" id="KW-0732">Signal</keyword>
<comment type="caution">
    <text evidence="3">The sequence shown here is derived from an EMBL/GenBank/DDBJ whole genome shotgun (WGS) entry which is preliminary data.</text>
</comment>
<sequence>LSILIALSMGWFGCQHLSQTCLLQAQVGSYEVLGRENASIILRYGFNLHGSMCKGGDARRYPAMIVITTAYLSHILPVNLLAQILGNQESKRKRLGCEERVPLISPRALCWLRVALLHFQLRRLPTLTATELTFIHHINFCFSTLFGLYYYIICVINMG</sequence>
<dbReference type="EMBL" id="ACYE01000317">
    <property type="protein sequence ID" value="EFE39575.1"/>
    <property type="molecule type" value="Genomic_DNA"/>
</dbReference>
<evidence type="ECO:0000313" key="3">
    <source>
        <dbReference type="EMBL" id="EFE39575.1"/>
    </source>
</evidence>